<dbReference type="Gene3D" id="2.60.40.10">
    <property type="entry name" value="Immunoglobulins"/>
    <property type="match status" value="1"/>
</dbReference>
<dbReference type="Pfam" id="PF00128">
    <property type="entry name" value="Alpha-amylase"/>
    <property type="match status" value="1"/>
</dbReference>
<gene>
    <name evidence="8" type="ORF">C5Y83_07340</name>
</gene>
<dbReference type="InterPro" id="IPR017853">
    <property type="entry name" value="GH"/>
</dbReference>
<proteinExistence type="inferred from homology"/>
<dbReference type="Gene3D" id="3.20.20.80">
    <property type="entry name" value="Glycosidases"/>
    <property type="match status" value="1"/>
</dbReference>
<evidence type="ECO:0000256" key="5">
    <source>
        <dbReference type="ARBA" id="ARBA00022679"/>
    </source>
</evidence>
<evidence type="ECO:0000259" key="7">
    <source>
        <dbReference type="SMART" id="SM00642"/>
    </source>
</evidence>
<dbReference type="GO" id="GO:0005978">
    <property type="term" value="P:glycogen biosynthetic process"/>
    <property type="evidence" value="ECO:0007669"/>
    <property type="project" value="InterPro"/>
</dbReference>
<comment type="similarity">
    <text evidence="3">Belongs to the glycosyl hydrolase 13 family. GlgB subfamily.</text>
</comment>
<protein>
    <recommendedName>
        <fullName evidence="4">1,4-alpha-glucan branching enzyme</fullName>
        <ecNumber evidence="4">2.4.1.18</ecNumber>
    </recommendedName>
</protein>
<dbReference type="GO" id="GO:0043169">
    <property type="term" value="F:cation binding"/>
    <property type="evidence" value="ECO:0007669"/>
    <property type="project" value="InterPro"/>
</dbReference>
<dbReference type="InterPro" id="IPR014756">
    <property type="entry name" value="Ig_E-set"/>
</dbReference>
<dbReference type="InterPro" id="IPR013783">
    <property type="entry name" value="Ig-like_fold"/>
</dbReference>
<dbReference type="PANTHER" id="PTHR43651:SF11">
    <property type="entry name" value="MALTO-OLIGOSYLTREHALOSE TREHALOHYDROLASE"/>
    <property type="match status" value="1"/>
</dbReference>
<comment type="catalytic activity">
    <reaction evidence="1">
        <text>Transfers a segment of a (1-&gt;4)-alpha-D-glucan chain to a primary hydroxy group in a similar glucan chain.</text>
        <dbReference type="EC" id="2.4.1.18"/>
    </reaction>
</comment>
<dbReference type="Gene3D" id="2.60.40.1180">
    <property type="entry name" value="Golgi alpha-mannosidase II"/>
    <property type="match status" value="1"/>
</dbReference>
<dbReference type="AlphaFoldDB" id="A0A2S8FZX6"/>
<dbReference type="SUPFAM" id="SSF81296">
    <property type="entry name" value="E set domains"/>
    <property type="match status" value="1"/>
</dbReference>
<dbReference type="SUPFAM" id="SSF51011">
    <property type="entry name" value="Glycosyl hydrolase domain"/>
    <property type="match status" value="1"/>
</dbReference>
<evidence type="ECO:0000313" key="8">
    <source>
        <dbReference type="EMBL" id="PQO37749.1"/>
    </source>
</evidence>
<dbReference type="InterPro" id="IPR004193">
    <property type="entry name" value="Glyco_hydro_13_N"/>
</dbReference>
<dbReference type="PIRSF" id="PIRSF000463">
    <property type="entry name" value="GlgB"/>
    <property type="match status" value="1"/>
</dbReference>
<reference evidence="8 9" key="1">
    <citation type="submission" date="2018-02" db="EMBL/GenBank/DDBJ databases">
        <title>Comparative genomes isolates from brazilian mangrove.</title>
        <authorList>
            <person name="Araujo J.E."/>
            <person name="Taketani R.G."/>
            <person name="Silva M.C.P."/>
            <person name="Loureco M.V."/>
            <person name="Andreote F.D."/>
        </authorList>
    </citation>
    <scope>NUCLEOTIDE SEQUENCE [LARGE SCALE GENOMIC DNA]</scope>
    <source>
        <strain evidence="8 9">Hex-1 MGV</strain>
    </source>
</reference>
<accession>A0A2S8FZX6</accession>
<sequence>MAMVCGSYNLYASANCSITSDLGTCFMTSPLGATLEDSGCRFRVWAPHAEEVSVLLQTGSTWDSTETPTRVALKKDQAGYWNGFADGVGPGQLYRYEIKNNGTFERIDPAARDTIHSELTRSNRGSHNASIVVTNEPYPWSKFDTPRFTNFLIYQFHCGSFAGRNDHLDKEIATFQDIETKLSYIRDLGFNAIEPLPVQEFAHTRSWGYNPAAFFAPESAYGRPVDLQHFVEEAHRHGLAVIFDVVYNHAGPSDNVLWQFDGWSDHSQGKDGGIYFEGGKWTDWGRGPAWWKQEVQDYFFQNACMYFDHYNADGLRFDVTTQIDGNHLAKVLGKLKKAYPDKYFIAEHLPASPWITTFGNFDASWLAKSHHEMQRALNGQSPIEKVKMFLGWDGFAHPWNLVKYTMGSHDDVGDDKNGNAKDGLTNWDARHRYFIDQFGGRDNWHARAKCRLAWALNVAMPGTPMMFMGGECHMGSPTVAWGYWHDGHDNHGDHRFDWDIAGDPIGIEMRRLVAAVNHVRWANPALRSDTLIITHEDDTNQVIAFKRWQDGNLILTIVNMSDTNFKDHSYGVATDQQYGRWSQVLCTQDKTFGGWDGAGNAFHEPYTQSDGRVYINLPKWSVVMLRLQAESP</sequence>
<dbReference type="EC" id="2.4.1.18" evidence="4"/>
<evidence type="ECO:0000256" key="2">
    <source>
        <dbReference type="ARBA" id="ARBA00002953"/>
    </source>
</evidence>
<name>A0A2S8FZX6_9BACT</name>
<evidence type="ECO:0000313" key="9">
    <source>
        <dbReference type="Proteomes" id="UP000238322"/>
    </source>
</evidence>
<evidence type="ECO:0000256" key="6">
    <source>
        <dbReference type="ARBA" id="ARBA00023277"/>
    </source>
</evidence>
<dbReference type="InterPro" id="IPR006048">
    <property type="entry name" value="A-amylase/branching_C"/>
</dbReference>
<keyword evidence="6" id="KW-0119">Carbohydrate metabolism</keyword>
<evidence type="ECO:0000256" key="1">
    <source>
        <dbReference type="ARBA" id="ARBA00000826"/>
    </source>
</evidence>
<dbReference type="InterPro" id="IPR037439">
    <property type="entry name" value="Branching_enzy"/>
</dbReference>
<dbReference type="Pfam" id="PF02922">
    <property type="entry name" value="CBM_48"/>
    <property type="match status" value="1"/>
</dbReference>
<dbReference type="Pfam" id="PF02806">
    <property type="entry name" value="Alpha-amylase_C"/>
    <property type="match status" value="1"/>
</dbReference>
<dbReference type="SMART" id="SM00642">
    <property type="entry name" value="Aamy"/>
    <property type="match status" value="1"/>
</dbReference>
<dbReference type="Proteomes" id="UP000238322">
    <property type="component" value="Unassembled WGS sequence"/>
</dbReference>
<dbReference type="SUPFAM" id="SSF51445">
    <property type="entry name" value="(Trans)glycosidases"/>
    <property type="match status" value="1"/>
</dbReference>
<comment type="caution">
    <text evidence="8">The sequence shown here is derived from an EMBL/GenBank/DDBJ whole genome shotgun (WGS) entry which is preliminary data.</text>
</comment>
<evidence type="ECO:0000256" key="4">
    <source>
        <dbReference type="ARBA" id="ARBA00012541"/>
    </source>
</evidence>
<dbReference type="GO" id="GO:0003844">
    <property type="term" value="F:1,4-alpha-glucan branching enzyme activity"/>
    <property type="evidence" value="ECO:0007669"/>
    <property type="project" value="UniProtKB-EC"/>
</dbReference>
<organism evidence="8 9">
    <name type="scientific">Blastopirellula marina</name>
    <dbReference type="NCBI Taxonomy" id="124"/>
    <lineage>
        <taxon>Bacteria</taxon>
        <taxon>Pseudomonadati</taxon>
        <taxon>Planctomycetota</taxon>
        <taxon>Planctomycetia</taxon>
        <taxon>Pirellulales</taxon>
        <taxon>Pirellulaceae</taxon>
        <taxon>Blastopirellula</taxon>
    </lineage>
</organism>
<dbReference type="InterPro" id="IPR006047">
    <property type="entry name" value="GH13_cat_dom"/>
</dbReference>
<dbReference type="GO" id="GO:0004553">
    <property type="term" value="F:hydrolase activity, hydrolyzing O-glycosyl compounds"/>
    <property type="evidence" value="ECO:0007669"/>
    <property type="project" value="InterPro"/>
</dbReference>
<keyword evidence="5" id="KW-0808">Transferase</keyword>
<feature type="domain" description="Glycosyl hydrolase family 13 catalytic" evidence="7">
    <location>
        <begin position="155"/>
        <end position="520"/>
    </location>
</feature>
<dbReference type="InterPro" id="IPR013780">
    <property type="entry name" value="Glyco_hydro_b"/>
</dbReference>
<dbReference type="PANTHER" id="PTHR43651">
    <property type="entry name" value="1,4-ALPHA-GLUCAN-BRANCHING ENZYME"/>
    <property type="match status" value="1"/>
</dbReference>
<dbReference type="EMBL" id="PUHY01000005">
    <property type="protein sequence ID" value="PQO37749.1"/>
    <property type="molecule type" value="Genomic_DNA"/>
</dbReference>
<evidence type="ECO:0000256" key="3">
    <source>
        <dbReference type="ARBA" id="ARBA00009000"/>
    </source>
</evidence>
<comment type="function">
    <text evidence="2">Catalyzes the formation of the alpha-1,6-glucosidic linkages in glycogen by scission of a 1,4-alpha-linked oligosaccharide from growing alpha-1,4-glucan chains and the subsequent attachment of the oligosaccharide to the alpha-1,6 position.</text>
</comment>